<evidence type="ECO:0000313" key="11">
    <source>
        <dbReference type="Proteomes" id="UP001501578"/>
    </source>
</evidence>
<dbReference type="CDD" id="cd06530">
    <property type="entry name" value="S26_SPase_I"/>
    <property type="match status" value="1"/>
</dbReference>
<dbReference type="InterPro" id="IPR036286">
    <property type="entry name" value="LexA/Signal_pep-like_sf"/>
</dbReference>
<keyword evidence="4" id="KW-0812">Transmembrane</keyword>
<dbReference type="RefSeq" id="WP_343948150.1">
    <property type="nucleotide sequence ID" value="NZ_BAAAHQ010000001.1"/>
</dbReference>
<dbReference type="InterPro" id="IPR000223">
    <property type="entry name" value="Pept_S26A_signal_pept_1"/>
</dbReference>
<keyword evidence="7" id="KW-0472">Membrane</keyword>
<evidence type="ECO:0000313" key="10">
    <source>
        <dbReference type="EMBL" id="GAA0913903.1"/>
    </source>
</evidence>
<dbReference type="InterPro" id="IPR019756">
    <property type="entry name" value="Pept_S26A_signal_pept_1_Ser-AS"/>
</dbReference>
<gene>
    <name evidence="10" type="ORF">GCM10009560_06670</name>
</gene>
<evidence type="ECO:0000256" key="2">
    <source>
        <dbReference type="ARBA" id="ARBA00007066"/>
    </source>
</evidence>
<organism evidence="10 11">
    <name type="scientific">Nonomuraea longicatena</name>
    <dbReference type="NCBI Taxonomy" id="83682"/>
    <lineage>
        <taxon>Bacteria</taxon>
        <taxon>Bacillati</taxon>
        <taxon>Actinomycetota</taxon>
        <taxon>Actinomycetes</taxon>
        <taxon>Streptosporangiales</taxon>
        <taxon>Streptosporangiaceae</taxon>
        <taxon>Nonomuraea</taxon>
    </lineage>
</organism>
<dbReference type="EC" id="3.4.21.89" evidence="8"/>
<evidence type="ECO:0000256" key="4">
    <source>
        <dbReference type="ARBA" id="ARBA00022692"/>
    </source>
</evidence>
<keyword evidence="6" id="KW-1133">Transmembrane helix</keyword>
<proteinExistence type="inferred from homology"/>
<comment type="similarity">
    <text evidence="2">Belongs to the peptidase S26 family. IMP2 subfamily.</text>
</comment>
<dbReference type="Proteomes" id="UP001501578">
    <property type="component" value="Unassembled WGS sequence"/>
</dbReference>
<comment type="subcellular location">
    <subcellularLocation>
        <location evidence="1">Cell membrane</location>
        <topology evidence="1">Single-pass type II membrane protein</topology>
    </subcellularLocation>
    <subcellularLocation>
        <location evidence="8">Membrane</location>
        <topology evidence="8">Single-pass type II membrane protein</topology>
    </subcellularLocation>
</comment>
<dbReference type="PRINTS" id="PR00727">
    <property type="entry name" value="LEADERPTASE"/>
</dbReference>
<dbReference type="NCBIfam" id="TIGR02227">
    <property type="entry name" value="sigpep_I_bact"/>
    <property type="match status" value="1"/>
</dbReference>
<dbReference type="PROSITE" id="PS00501">
    <property type="entry name" value="SPASE_I_1"/>
    <property type="match status" value="1"/>
</dbReference>
<dbReference type="InterPro" id="IPR019533">
    <property type="entry name" value="Peptidase_S26"/>
</dbReference>
<comment type="caution">
    <text evidence="10">The sequence shown here is derived from an EMBL/GenBank/DDBJ whole genome shotgun (WGS) entry which is preliminary data.</text>
</comment>
<protein>
    <recommendedName>
        <fullName evidence="8">Signal peptidase I</fullName>
        <ecNumber evidence="8">3.4.21.89</ecNumber>
    </recommendedName>
</protein>
<reference evidence="11" key="1">
    <citation type="journal article" date="2019" name="Int. J. Syst. Evol. Microbiol.">
        <title>The Global Catalogue of Microorganisms (GCM) 10K type strain sequencing project: providing services to taxonomists for standard genome sequencing and annotation.</title>
        <authorList>
            <consortium name="The Broad Institute Genomics Platform"/>
            <consortium name="The Broad Institute Genome Sequencing Center for Infectious Disease"/>
            <person name="Wu L."/>
            <person name="Ma J."/>
        </authorList>
    </citation>
    <scope>NUCLEOTIDE SEQUENCE [LARGE SCALE GENOMIC DNA]</scope>
    <source>
        <strain evidence="11">JCM 11136</strain>
    </source>
</reference>
<dbReference type="SUPFAM" id="SSF51306">
    <property type="entry name" value="LexA/Signal peptidase"/>
    <property type="match status" value="1"/>
</dbReference>
<sequence>MKVIGGALLAGALAAVVGAVLVRRRYVVITVEGSSMVPTLRDGDRVLVRRRRIDELSRGDVVVLEPPHDPTGRYLSAPTGPDGHLWNIKRAVALPGDPVPPEVGEAADRVPDGALVVFGDNSSSIDSRQRGFYSGDRLLGVALRRLGGTTL</sequence>
<feature type="domain" description="Peptidase S26" evidence="9">
    <location>
        <begin position="13"/>
        <end position="99"/>
    </location>
</feature>
<keyword evidence="5 8" id="KW-0378">Hydrolase</keyword>
<accession>A0ABP3Z2U9</accession>
<keyword evidence="11" id="KW-1185">Reference proteome</keyword>
<evidence type="ECO:0000256" key="5">
    <source>
        <dbReference type="ARBA" id="ARBA00022801"/>
    </source>
</evidence>
<evidence type="ECO:0000256" key="8">
    <source>
        <dbReference type="RuleBase" id="RU362042"/>
    </source>
</evidence>
<dbReference type="InterPro" id="IPR037730">
    <property type="entry name" value="IMP2"/>
</dbReference>
<dbReference type="Gene3D" id="2.10.109.10">
    <property type="entry name" value="Umud Fragment, subunit A"/>
    <property type="match status" value="1"/>
</dbReference>
<dbReference type="PANTHER" id="PTHR46041:SF2">
    <property type="entry name" value="MITOCHONDRIAL INNER MEMBRANE PROTEASE SUBUNIT 2"/>
    <property type="match status" value="1"/>
</dbReference>
<keyword evidence="3 8" id="KW-0645">Protease</keyword>
<dbReference type="PANTHER" id="PTHR46041">
    <property type="entry name" value="MITOCHONDRIAL INNER MEMBRANE PROTEASE SUBUNIT 2"/>
    <property type="match status" value="1"/>
</dbReference>
<comment type="catalytic activity">
    <reaction evidence="8">
        <text>Cleavage of hydrophobic, N-terminal signal or leader sequences from secreted and periplasmic proteins.</text>
        <dbReference type="EC" id="3.4.21.89"/>
    </reaction>
</comment>
<name>A0ABP3Z2U9_9ACTN</name>
<evidence type="ECO:0000256" key="6">
    <source>
        <dbReference type="ARBA" id="ARBA00022989"/>
    </source>
</evidence>
<dbReference type="EMBL" id="BAAAHQ010000001">
    <property type="protein sequence ID" value="GAA0913903.1"/>
    <property type="molecule type" value="Genomic_DNA"/>
</dbReference>
<evidence type="ECO:0000256" key="7">
    <source>
        <dbReference type="ARBA" id="ARBA00023136"/>
    </source>
</evidence>
<dbReference type="Pfam" id="PF10502">
    <property type="entry name" value="Peptidase_S26"/>
    <property type="match status" value="1"/>
</dbReference>
<evidence type="ECO:0000259" key="9">
    <source>
        <dbReference type="Pfam" id="PF10502"/>
    </source>
</evidence>
<evidence type="ECO:0000256" key="1">
    <source>
        <dbReference type="ARBA" id="ARBA00004401"/>
    </source>
</evidence>
<evidence type="ECO:0000256" key="3">
    <source>
        <dbReference type="ARBA" id="ARBA00022670"/>
    </source>
</evidence>